<dbReference type="PANTHER" id="PTHR30576">
    <property type="entry name" value="COLANIC BIOSYNTHESIS UDP-GLUCOSE LIPID CARRIER TRANSFERASE"/>
    <property type="match status" value="1"/>
</dbReference>
<evidence type="ECO:0000259" key="3">
    <source>
        <dbReference type="Pfam" id="PF02397"/>
    </source>
</evidence>
<proteinExistence type="inferred from homology"/>
<comment type="similarity">
    <text evidence="1">Belongs to the bacterial sugar transferase family.</text>
</comment>
<dbReference type="Proteomes" id="UP000184476">
    <property type="component" value="Unassembled WGS sequence"/>
</dbReference>
<dbReference type="AlphaFoldDB" id="A0A1M5AEP5"/>
<keyword evidence="4" id="KW-0808">Transferase</keyword>
<feature type="domain" description="Bacterial sugar transferase" evidence="3">
    <location>
        <begin position="42"/>
        <end position="220"/>
    </location>
</feature>
<gene>
    <name evidence="4" type="ORF">SAMN05444392_11350</name>
</gene>
<dbReference type="Pfam" id="PF02397">
    <property type="entry name" value="Bac_transf"/>
    <property type="match status" value="1"/>
</dbReference>
<sequence length="226" mass="25906">MTNNQFPEKYSKNNLLRKNIAKNHHLIKLNKKKPTIYSYYGKRLVDIFLSIIGIVFALPIIIVIIIAIKLDTSGKAFYRQERVGQWGKTFQILKLRSMHKNADQIGPHYTEKNDSRITRVGFFIRARRLDELPQLINVLAGNMSMVGPRPFTLLDTQLNTEVSGFCNRLIVKPGLTGWAQVNGGNNLSIEEKLQYDLFYIQHIGFLFDIKIILKTIIVIFSGEGAR</sequence>
<keyword evidence="5" id="KW-1185">Reference proteome</keyword>
<dbReference type="RefSeq" id="WP_084731702.1">
    <property type="nucleotide sequence ID" value="NZ_FQVL01000013.1"/>
</dbReference>
<organism evidence="4 5">
    <name type="scientific">Seinonella peptonophila</name>
    <dbReference type="NCBI Taxonomy" id="112248"/>
    <lineage>
        <taxon>Bacteria</taxon>
        <taxon>Bacillati</taxon>
        <taxon>Bacillota</taxon>
        <taxon>Bacilli</taxon>
        <taxon>Bacillales</taxon>
        <taxon>Thermoactinomycetaceae</taxon>
        <taxon>Seinonella</taxon>
    </lineage>
</organism>
<keyword evidence="2" id="KW-0812">Transmembrane</keyword>
<accession>A0A1M5AEP5</accession>
<feature type="transmembrane region" description="Helical" evidence="2">
    <location>
        <begin position="47"/>
        <end position="70"/>
    </location>
</feature>
<evidence type="ECO:0000256" key="1">
    <source>
        <dbReference type="ARBA" id="ARBA00006464"/>
    </source>
</evidence>
<dbReference type="GO" id="GO:0016780">
    <property type="term" value="F:phosphotransferase activity, for other substituted phosphate groups"/>
    <property type="evidence" value="ECO:0007669"/>
    <property type="project" value="TreeGrafter"/>
</dbReference>
<protein>
    <submittedName>
        <fullName evidence="4">Sugar transferase involved in LPS biosynthesis (Colanic, teichoic acid)</fullName>
    </submittedName>
</protein>
<dbReference type="OrthoDB" id="9808602at2"/>
<keyword evidence="2" id="KW-0472">Membrane</keyword>
<dbReference type="PANTHER" id="PTHR30576:SF0">
    <property type="entry name" value="UNDECAPRENYL-PHOSPHATE N-ACETYLGALACTOSAMINYL 1-PHOSPHATE TRANSFERASE-RELATED"/>
    <property type="match status" value="1"/>
</dbReference>
<evidence type="ECO:0000313" key="5">
    <source>
        <dbReference type="Proteomes" id="UP000184476"/>
    </source>
</evidence>
<keyword evidence="2" id="KW-1133">Transmembrane helix</keyword>
<evidence type="ECO:0000256" key="2">
    <source>
        <dbReference type="SAM" id="Phobius"/>
    </source>
</evidence>
<reference evidence="4 5" key="1">
    <citation type="submission" date="2016-11" db="EMBL/GenBank/DDBJ databases">
        <authorList>
            <person name="Jaros S."/>
            <person name="Januszkiewicz K."/>
            <person name="Wedrychowicz H."/>
        </authorList>
    </citation>
    <scope>NUCLEOTIDE SEQUENCE [LARGE SCALE GENOMIC DNA]</scope>
    <source>
        <strain evidence="4 5">DSM 44666</strain>
    </source>
</reference>
<name>A0A1M5AEP5_9BACL</name>
<dbReference type="EMBL" id="FQVL01000013">
    <property type="protein sequence ID" value="SHF28372.1"/>
    <property type="molecule type" value="Genomic_DNA"/>
</dbReference>
<evidence type="ECO:0000313" key="4">
    <source>
        <dbReference type="EMBL" id="SHF28372.1"/>
    </source>
</evidence>
<dbReference type="STRING" id="112248.SAMN05444392_11350"/>
<dbReference type="InterPro" id="IPR003362">
    <property type="entry name" value="Bact_transf"/>
</dbReference>